<dbReference type="EMBL" id="WIXE01000023">
    <property type="protein sequence ID" value="KAK5986972.1"/>
    <property type="molecule type" value="Genomic_DNA"/>
</dbReference>
<dbReference type="Proteomes" id="UP001331761">
    <property type="component" value="Unassembled WGS sequence"/>
</dbReference>
<evidence type="ECO:0008006" key="4">
    <source>
        <dbReference type="Google" id="ProtNLM"/>
    </source>
</evidence>
<keyword evidence="1" id="KW-0732">Signal</keyword>
<organism evidence="2 3">
    <name type="scientific">Trichostrongylus colubriformis</name>
    <name type="common">Black scour worm</name>
    <dbReference type="NCBI Taxonomy" id="6319"/>
    <lineage>
        <taxon>Eukaryota</taxon>
        <taxon>Metazoa</taxon>
        <taxon>Ecdysozoa</taxon>
        <taxon>Nematoda</taxon>
        <taxon>Chromadorea</taxon>
        <taxon>Rhabditida</taxon>
        <taxon>Rhabditina</taxon>
        <taxon>Rhabditomorpha</taxon>
        <taxon>Strongyloidea</taxon>
        <taxon>Trichostrongylidae</taxon>
        <taxon>Trichostrongylus</taxon>
    </lineage>
</organism>
<evidence type="ECO:0000313" key="2">
    <source>
        <dbReference type="EMBL" id="KAK5986972.1"/>
    </source>
</evidence>
<protein>
    <recommendedName>
        <fullName evidence="4">SXP/RAL-2 family protein Ani s 5-like cation-binding domain-containing protein</fullName>
    </recommendedName>
</protein>
<comment type="caution">
    <text evidence="2">The sequence shown here is derived from an EMBL/GenBank/DDBJ whole genome shotgun (WGS) entry which is preliminary data.</text>
</comment>
<gene>
    <name evidence="2" type="ORF">GCK32_001435</name>
</gene>
<evidence type="ECO:0000313" key="3">
    <source>
        <dbReference type="Proteomes" id="UP001331761"/>
    </source>
</evidence>
<proteinExistence type="predicted"/>
<dbReference type="AlphaFoldDB" id="A0AAN8IZ31"/>
<feature type="chain" id="PRO_5043029515" description="SXP/RAL-2 family protein Ani s 5-like cation-binding domain-containing protein" evidence="1">
    <location>
        <begin position="19"/>
        <end position="170"/>
    </location>
</feature>
<feature type="signal peptide" evidence="1">
    <location>
        <begin position="1"/>
        <end position="18"/>
    </location>
</feature>
<sequence>MIVVFLLCLLGQLPSASNQYRLYISPEEEEALLKTVWPPESDEFLEQLAQDMFGYSVNELLEHKHDLSQGQYSKMVTTWKKVKETEGFPKLVDASEKAIEAFYLFYGKAKEEGRDKVVRKEEVVRAVKNELSAIWYRLSSMERKIWKDLFPYAVHIEKLANIRRPIVFGA</sequence>
<reference evidence="2 3" key="1">
    <citation type="submission" date="2019-10" db="EMBL/GenBank/DDBJ databases">
        <title>Assembly and Annotation for the nematode Trichostrongylus colubriformis.</title>
        <authorList>
            <person name="Martin J."/>
        </authorList>
    </citation>
    <scope>NUCLEOTIDE SEQUENCE [LARGE SCALE GENOMIC DNA]</scope>
    <source>
        <strain evidence="2">G859</strain>
        <tissue evidence="2">Whole worm</tissue>
    </source>
</reference>
<name>A0AAN8IZ31_TRICO</name>
<keyword evidence="3" id="KW-1185">Reference proteome</keyword>
<accession>A0AAN8IZ31</accession>
<evidence type="ECO:0000256" key="1">
    <source>
        <dbReference type="SAM" id="SignalP"/>
    </source>
</evidence>